<dbReference type="Proteomes" id="UP001054837">
    <property type="component" value="Unassembled WGS sequence"/>
</dbReference>
<keyword evidence="2" id="KW-1185">Reference proteome</keyword>
<accession>A0AAV4TH98</accession>
<proteinExistence type="predicted"/>
<name>A0AAV4TH98_9ARAC</name>
<dbReference type="EMBL" id="BPLQ01009633">
    <property type="protein sequence ID" value="GIY45514.1"/>
    <property type="molecule type" value="Genomic_DNA"/>
</dbReference>
<dbReference type="AlphaFoldDB" id="A0AAV4TH98"/>
<comment type="caution">
    <text evidence="1">The sequence shown here is derived from an EMBL/GenBank/DDBJ whole genome shotgun (WGS) entry which is preliminary data.</text>
</comment>
<evidence type="ECO:0000313" key="1">
    <source>
        <dbReference type="EMBL" id="GIY45514.1"/>
    </source>
</evidence>
<organism evidence="1 2">
    <name type="scientific">Caerostris darwini</name>
    <dbReference type="NCBI Taxonomy" id="1538125"/>
    <lineage>
        <taxon>Eukaryota</taxon>
        <taxon>Metazoa</taxon>
        <taxon>Ecdysozoa</taxon>
        <taxon>Arthropoda</taxon>
        <taxon>Chelicerata</taxon>
        <taxon>Arachnida</taxon>
        <taxon>Araneae</taxon>
        <taxon>Araneomorphae</taxon>
        <taxon>Entelegynae</taxon>
        <taxon>Araneoidea</taxon>
        <taxon>Araneidae</taxon>
        <taxon>Caerostris</taxon>
    </lineage>
</organism>
<gene>
    <name evidence="1" type="ORF">CDAR_401001</name>
</gene>
<sequence>MRESVFYEPLTRCISRVSVPRDGSEYIFCCKLQEAYKLYGVKRFHVNYNGMQKPSIRWNRICRHCPEYNGRA</sequence>
<evidence type="ECO:0000313" key="2">
    <source>
        <dbReference type="Proteomes" id="UP001054837"/>
    </source>
</evidence>
<protein>
    <submittedName>
        <fullName evidence="1">Uncharacterized protein</fullName>
    </submittedName>
</protein>
<reference evidence="1 2" key="1">
    <citation type="submission" date="2021-06" db="EMBL/GenBank/DDBJ databases">
        <title>Caerostris darwini draft genome.</title>
        <authorList>
            <person name="Kono N."/>
            <person name="Arakawa K."/>
        </authorList>
    </citation>
    <scope>NUCLEOTIDE SEQUENCE [LARGE SCALE GENOMIC DNA]</scope>
</reference>